<proteinExistence type="predicted"/>
<dbReference type="AlphaFoldDB" id="A0A0C2RNJ0"/>
<protein>
    <submittedName>
        <fullName evidence="1">Uncharacterized protein</fullName>
    </submittedName>
</protein>
<name>A0A0C2RNJ0_9BACL</name>
<evidence type="ECO:0000313" key="2">
    <source>
        <dbReference type="Proteomes" id="UP000031938"/>
    </source>
</evidence>
<dbReference type="STRING" id="889306.KP78_02150"/>
<evidence type="ECO:0000313" key="1">
    <source>
        <dbReference type="EMBL" id="KIL51845.1"/>
    </source>
</evidence>
<keyword evidence="2" id="KW-1185">Reference proteome</keyword>
<accession>A0A0C2RNJ0</accession>
<gene>
    <name evidence="1" type="ORF">KP78_02150</name>
</gene>
<dbReference type="Proteomes" id="UP000031938">
    <property type="component" value="Unassembled WGS sequence"/>
</dbReference>
<dbReference type="PATRIC" id="fig|889306.3.peg.219"/>
<sequence length="41" mass="4801">MEEYASDQVWGCKEIVIDGAELFGRYFPENNCRRDGEVFNL</sequence>
<comment type="caution">
    <text evidence="1">The sequence shown here is derived from an EMBL/GenBank/DDBJ whole genome shotgun (WGS) entry which is preliminary data.</text>
</comment>
<reference evidence="1 2" key="1">
    <citation type="submission" date="2015-01" db="EMBL/GenBank/DDBJ databases">
        <title>Genome sequencing of Jeotgalibacillus soli.</title>
        <authorList>
            <person name="Goh K.M."/>
            <person name="Chan K.-G."/>
            <person name="Yaakop A.S."/>
            <person name="Ee R."/>
            <person name="Gan H.M."/>
            <person name="Chan C.S."/>
        </authorList>
    </citation>
    <scope>NUCLEOTIDE SEQUENCE [LARGE SCALE GENOMIC DNA]</scope>
    <source>
        <strain evidence="1 2">P9</strain>
    </source>
</reference>
<dbReference type="EMBL" id="JXRP01000006">
    <property type="protein sequence ID" value="KIL51845.1"/>
    <property type="molecule type" value="Genomic_DNA"/>
</dbReference>
<organism evidence="1 2">
    <name type="scientific">Jeotgalibacillus soli</name>
    <dbReference type="NCBI Taxonomy" id="889306"/>
    <lineage>
        <taxon>Bacteria</taxon>
        <taxon>Bacillati</taxon>
        <taxon>Bacillota</taxon>
        <taxon>Bacilli</taxon>
        <taxon>Bacillales</taxon>
        <taxon>Caryophanaceae</taxon>
        <taxon>Jeotgalibacillus</taxon>
    </lineage>
</organism>